<evidence type="ECO:0000256" key="6">
    <source>
        <dbReference type="ARBA" id="ARBA00023014"/>
    </source>
</evidence>
<keyword evidence="4 8" id="KW-0560">Oxidoreductase</keyword>
<proteinExistence type="predicted"/>
<dbReference type="SUPFAM" id="SSF56014">
    <property type="entry name" value="Nitrite and sulphite reductase 4Fe-4S domain-like"/>
    <property type="match status" value="2"/>
</dbReference>
<dbReference type="Gene3D" id="3.30.413.10">
    <property type="entry name" value="Sulfite Reductase Hemoprotein, domain 1"/>
    <property type="match status" value="2"/>
</dbReference>
<dbReference type="AlphaFoldDB" id="A0A841K3H5"/>
<keyword evidence="6" id="KW-0411">Iron-sulfur</keyword>
<dbReference type="InterPro" id="IPR036136">
    <property type="entry name" value="Nit/Sulf_reduc_fer-like_dom_sf"/>
</dbReference>
<keyword evidence="1" id="KW-0004">4Fe-4S</keyword>
<dbReference type="GO" id="GO:0043818">
    <property type="term" value="F:precorrin-3B synthase activity"/>
    <property type="evidence" value="ECO:0007669"/>
    <property type="project" value="UniProtKB-EC"/>
</dbReference>
<dbReference type="InterPro" id="IPR006066">
    <property type="entry name" value="NO2/SO3_Rdtase_FeS/sirohaem_BS"/>
</dbReference>
<dbReference type="PANTHER" id="PTHR32439:SF9">
    <property type="entry name" value="BLR3264 PROTEIN"/>
    <property type="match status" value="1"/>
</dbReference>
<dbReference type="InterPro" id="IPR005117">
    <property type="entry name" value="NiRdtase/SiRdtase_haem-b_fer"/>
</dbReference>
<evidence type="ECO:0000256" key="3">
    <source>
        <dbReference type="ARBA" id="ARBA00022723"/>
    </source>
</evidence>
<dbReference type="RefSeq" id="WP_183332261.1">
    <property type="nucleotide sequence ID" value="NZ_BMHX01000002.1"/>
</dbReference>
<evidence type="ECO:0000259" key="7">
    <source>
        <dbReference type="Pfam" id="PF03460"/>
    </source>
</evidence>
<keyword evidence="5" id="KW-0408">Iron</keyword>
<evidence type="ECO:0000256" key="5">
    <source>
        <dbReference type="ARBA" id="ARBA00023004"/>
    </source>
</evidence>
<evidence type="ECO:0000313" key="9">
    <source>
        <dbReference type="Proteomes" id="UP000588017"/>
    </source>
</evidence>
<organism evidence="8 9">
    <name type="scientific">Chelatococcus composti</name>
    <dbReference type="NCBI Taxonomy" id="1743235"/>
    <lineage>
        <taxon>Bacteria</taxon>
        <taxon>Pseudomonadati</taxon>
        <taxon>Pseudomonadota</taxon>
        <taxon>Alphaproteobacteria</taxon>
        <taxon>Hyphomicrobiales</taxon>
        <taxon>Chelatococcaceae</taxon>
        <taxon>Chelatococcus</taxon>
    </lineage>
</organism>
<gene>
    <name evidence="8" type="ORF">HNQ73_000665</name>
</gene>
<keyword evidence="9" id="KW-1185">Reference proteome</keyword>
<dbReference type="GO" id="GO:0046872">
    <property type="term" value="F:metal ion binding"/>
    <property type="evidence" value="ECO:0007669"/>
    <property type="project" value="UniProtKB-KW"/>
</dbReference>
<evidence type="ECO:0000313" key="8">
    <source>
        <dbReference type="EMBL" id="MBB6167047.1"/>
    </source>
</evidence>
<dbReference type="EC" id="1.14.13.83" evidence="8"/>
<dbReference type="InterPro" id="IPR051329">
    <property type="entry name" value="NIR_SIR_4Fe-4S"/>
</dbReference>
<dbReference type="PANTHER" id="PTHR32439">
    <property type="entry name" value="FERREDOXIN--NITRITE REDUCTASE, CHLOROPLASTIC"/>
    <property type="match status" value="1"/>
</dbReference>
<evidence type="ECO:0000256" key="2">
    <source>
        <dbReference type="ARBA" id="ARBA00022617"/>
    </source>
</evidence>
<comment type="caution">
    <text evidence="8">The sequence shown here is derived from an EMBL/GenBank/DDBJ whole genome shotgun (WGS) entry which is preliminary data.</text>
</comment>
<dbReference type="PROSITE" id="PS00365">
    <property type="entry name" value="NIR_SIR"/>
    <property type="match status" value="1"/>
</dbReference>
<dbReference type="SUPFAM" id="SSF55124">
    <property type="entry name" value="Nitrite/Sulfite reductase N-terminal domain-like"/>
    <property type="match status" value="2"/>
</dbReference>
<dbReference type="InterPro" id="IPR045854">
    <property type="entry name" value="NO2/SO3_Rdtase_4Fe4S_sf"/>
</dbReference>
<dbReference type="Gene3D" id="3.90.480.10">
    <property type="entry name" value="Sulfite Reductase Hemoprotein,Domain 2"/>
    <property type="match status" value="1"/>
</dbReference>
<dbReference type="NCBIfam" id="TIGR02435">
    <property type="entry name" value="CobG"/>
    <property type="match status" value="1"/>
</dbReference>
<dbReference type="EMBL" id="JACHEH010000002">
    <property type="protein sequence ID" value="MBB6167047.1"/>
    <property type="molecule type" value="Genomic_DNA"/>
</dbReference>
<reference evidence="8 9" key="1">
    <citation type="submission" date="2020-08" db="EMBL/GenBank/DDBJ databases">
        <title>Genomic Encyclopedia of Type Strains, Phase IV (KMG-IV): sequencing the most valuable type-strain genomes for metagenomic binning, comparative biology and taxonomic classification.</title>
        <authorList>
            <person name="Goeker M."/>
        </authorList>
    </citation>
    <scope>NUCLEOTIDE SEQUENCE [LARGE SCALE GENOMIC DNA]</scope>
    <source>
        <strain evidence="8 9">DSM 101465</strain>
    </source>
</reference>
<dbReference type="InterPro" id="IPR012798">
    <property type="entry name" value="Cbl_synth_CobG-like"/>
</dbReference>
<accession>A0A841K3H5</accession>
<keyword evidence="3" id="KW-0479">Metal-binding</keyword>
<feature type="domain" description="Nitrite/Sulfite reductase ferredoxin-like" evidence="7">
    <location>
        <begin position="20"/>
        <end position="82"/>
    </location>
</feature>
<protein>
    <submittedName>
        <fullName evidence="8">Precorrin-3B synthase</fullName>
        <ecNumber evidence="8">1.14.13.83</ecNumber>
    </submittedName>
</protein>
<evidence type="ECO:0000256" key="1">
    <source>
        <dbReference type="ARBA" id="ARBA00022485"/>
    </source>
</evidence>
<evidence type="ECO:0000256" key="4">
    <source>
        <dbReference type="ARBA" id="ARBA00023002"/>
    </source>
</evidence>
<dbReference type="Proteomes" id="UP000588017">
    <property type="component" value="Unassembled WGS sequence"/>
</dbReference>
<feature type="domain" description="Nitrite/Sulfite reductase ferredoxin-like" evidence="7">
    <location>
        <begin position="252"/>
        <end position="309"/>
    </location>
</feature>
<sequence>MSAHGHIARRRGWCPGVRRPMATGDGLLVRLHPFGGRLTAGQARLIAEAARQYGNGHLDITARGNLQIRGVSDDTYPDLLALVDREGLVEPEGEGPNRLTVLSPLAGLDPRDCCDTLALAQAIENAAHAIEGLPAKFFVAVDGGGSMPLDAIGADLHLVATGEDAAMAFGVPSSNGLHGIGAASLARAPEAVHMILSGFAAMRRTGRTETRRLRDLQPDLLRELAERAALEPCPAPRRRPMAPRAGAMPLEDGQAVLLALPFGRCSTGQLDHAAAWSERFGTGEIRLSFTRGVMLPGIAGHHVSSLIDEAGRTGFITDPSDPRLSLLACPGKPDCAGAMTPAPADALRIAKACTGLLAQGASLHVSGCPKGCAHPGKADLTLVGRGDGRYDVVPNGSSRDAASLHLSVDDLMTRLLPLKTLDDLRRAFPGSPR</sequence>
<dbReference type="GO" id="GO:0051539">
    <property type="term" value="F:4 iron, 4 sulfur cluster binding"/>
    <property type="evidence" value="ECO:0007669"/>
    <property type="project" value="UniProtKB-KW"/>
</dbReference>
<name>A0A841K3H5_9HYPH</name>
<dbReference type="GO" id="GO:0020037">
    <property type="term" value="F:heme binding"/>
    <property type="evidence" value="ECO:0007669"/>
    <property type="project" value="InterPro"/>
</dbReference>
<keyword evidence="2" id="KW-0349">Heme</keyword>
<dbReference type="Pfam" id="PF03460">
    <property type="entry name" value="NIR_SIR_ferr"/>
    <property type="match status" value="2"/>
</dbReference>